<dbReference type="GO" id="GO:0006893">
    <property type="term" value="P:Golgi to plasma membrane transport"/>
    <property type="evidence" value="ECO:0007669"/>
    <property type="project" value="TreeGrafter"/>
</dbReference>
<reference evidence="8 9" key="1">
    <citation type="journal article" date="2018" name="Mol. Biol. Evol.">
        <title>Broad Genomic Sampling Reveals a Smut Pathogenic Ancestry of the Fungal Clade Ustilaginomycotina.</title>
        <authorList>
            <person name="Kijpornyongpan T."/>
            <person name="Mondo S.J."/>
            <person name="Barry K."/>
            <person name="Sandor L."/>
            <person name="Lee J."/>
            <person name="Lipzen A."/>
            <person name="Pangilinan J."/>
            <person name="LaButti K."/>
            <person name="Hainaut M."/>
            <person name="Henrissat B."/>
            <person name="Grigoriev I.V."/>
            <person name="Spatafora J.W."/>
            <person name="Aime M.C."/>
        </authorList>
    </citation>
    <scope>NUCLEOTIDE SEQUENCE [LARGE SCALE GENOMIC DNA]</scope>
    <source>
        <strain evidence="8 9">MCA 5214</strain>
    </source>
</reference>
<feature type="compositionally biased region" description="Polar residues" evidence="5">
    <location>
        <begin position="1608"/>
        <end position="1621"/>
    </location>
</feature>
<evidence type="ECO:0000259" key="7">
    <source>
        <dbReference type="Pfam" id="PF20652"/>
    </source>
</evidence>
<dbReference type="InterPro" id="IPR007191">
    <property type="entry name" value="Sec8_exocyst_N"/>
</dbReference>
<evidence type="ECO:0000256" key="4">
    <source>
        <dbReference type="RuleBase" id="RU367079"/>
    </source>
</evidence>
<dbReference type="GO" id="GO:0015031">
    <property type="term" value="P:protein transport"/>
    <property type="evidence" value="ECO:0007669"/>
    <property type="project" value="UniProtKB-KW"/>
</dbReference>
<feature type="compositionally biased region" description="Low complexity" evidence="5">
    <location>
        <begin position="889"/>
        <end position="904"/>
    </location>
</feature>
<dbReference type="PANTHER" id="PTHR14146">
    <property type="entry name" value="EXOCYST COMPLEX COMPONENT 4"/>
    <property type="match status" value="1"/>
</dbReference>
<comment type="function">
    <text evidence="4">Component of the exocyst complex involved in the docking of exocytic vesicles with fusion sites on the plasma membrane.</text>
</comment>
<keyword evidence="1 4" id="KW-0813">Transport</keyword>
<feature type="domain" description="Exocyst complex component Sec8 middle helical bundle" evidence="7">
    <location>
        <begin position="1017"/>
        <end position="1101"/>
    </location>
</feature>
<keyword evidence="3 4" id="KW-0653">Protein transport</keyword>
<dbReference type="GO" id="GO:0000145">
    <property type="term" value="C:exocyst"/>
    <property type="evidence" value="ECO:0007669"/>
    <property type="project" value="UniProtKB-UniRule"/>
</dbReference>
<feature type="compositionally biased region" description="Gly residues" evidence="5">
    <location>
        <begin position="1697"/>
        <end position="1706"/>
    </location>
</feature>
<feature type="compositionally biased region" description="Polar residues" evidence="5">
    <location>
        <begin position="280"/>
        <end position="297"/>
    </location>
</feature>
<dbReference type="GO" id="GO:0090522">
    <property type="term" value="P:vesicle tethering involved in exocytosis"/>
    <property type="evidence" value="ECO:0007669"/>
    <property type="project" value="UniProtKB-UniRule"/>
</dbReference>
<evidence type="ECO:0000256" key="2">
    <source>
        <dbReference type="ARBA" id="ARBA00022483"/>
    </source>
</evidence>
<feature type="region of interest" description="Disordered" evidence="5">
    <location>
        <begin position="884"/>
        <end position="904"/>
    </location>
</feature>
<feature type="region of interest" description="Disordered" evidence="5">
    <location>
        <begin position="597"/>
        <end position="651"/>
    </location>
</feature>
<evidence type="ECO:0000256" key="1">
    <source>
        <dbReference type="ARBA" id="ARBA00022448"/>
    </source>
</evidence>
<dbReference type="Proteomes" id="UP000245884">
    <property type="component" value="Unassembled WGS sequence"/>
</dbReference>
<feature type="compositionally biased region" description="Low complexity" evidence="5">
    <location>
        <begin position="1743"/>
        <end position="1769"/>
    </location>
</feature>
<evidence type="ECO:0000313" key="9">
    <source>
        <dbReference type="Proteomes" id="UP000245884"/>
    </source>
</evidence>
<feature type="compositionally biased region" description="Polar residues" evidence="5">
    <location>
        <begin position="636"/>
        <end position="648"/>
    </location>
</feature>
<feature type="domain" description="Exocyst complex component Sec8 middle helical bundle" evidence="7">
    <location>
        <begin position="719"/>
        <end position="974"/>
    </location>
</feature>
<protein>
    <recommendedName>
        <fullName evidence="4">Exocyst complex component Sec8</fullName>
    </recommendedName>
</protein>
<dbReference type="STRING" id="1569628.A0A316UVM5"/>
<feature type="region of interest" description="Disordered" evidence="5">
    <location>
        <begin position="681"/>
        <end position="715"/>
    </location>
</feature>
<organism evidence="8 9">
    <name type="scientific">Jaminaea rosea</name>
    <dbReference type="NCBI Taxonomy" id="1569628"/>
    <lineage>
        <taxon>Eukaryota</taxon>
        <taxon>Fungi</taxon>
        <taxon>Dikarya</taxon>
        <taxon>Basidiomycota</taxon>
        <taxon>Ustilaginomycotina</taxon>
        <taxon>Exobasidiomycetes</taxon>
        <taxon>Microstromatales</taxon>
        <taxon>Microstromatales incertae sedis</taxon>
        <taxon>Jaminaea</taxon>
    </lineage>
</organism>
<feature type="compositionally biased region" description="Polar residues" evidence="5">
    <location>
        <begin position="131"/>
        <end position="149"/>
    </location>
</feature>
<feature type="domain" description="Exocyst complex component Sec8 N-terminal" evidence="6">
    <location>
        <begin position="368"/>
        <end position="505"/>
    </location>
</feature>
<dbReference type="GO" id="GO:0006904">
    <property type="term" value="P:vesicle docking involved in exocytosis"/>
    <property type="evidence" value="ECO:0007669"/>
    <property type="project" value="InterPro"/>
</dbReference>
<feature type="compositionally biased region" description="Low complexity" evidence="5">
    <location>
        <begin position="1407"/>
        <end position="1425"/>
    </location>
</feature>
<feature type="compositionally biased region" description="Low complexity" evidence="5">
    <location>
        <begin position="615"/>
        <end position="624"/>
    </location>
</feature>
<dbReference type="Pfam" id="PF04048">
    <property type="entry name" value="Sec8_N"/>
    <property type="match status" value="1"/>
</dbReference>
<accession>A0A316UVM5</accession>
<evidence type="ECO:0000313" key="8">
    <source>
        <dbReference type="EMBL" id="PWN29329.1"/>
    </source>
</evidence>
<gene>
    <name evidence="8" type="ORF">BDZ90DRAFT_230216</name>
</gene>
<feature type="region of interest" description="Disordered" evidence="5">
    <location>
        <begin position="1403"/>
        <end position="1425"/>
    </location>
</feature>
<feature type="compositionally biased region" description="Polar residues" evidence="5">
    <location>
        <begin position="157"/>
        <end position="184"/>
    </location>
</feature>
<feature type="region of interest" description="Disordered" evidence="5">
    <location>
        <begin position="1693"/>
        <end position="1769"/>
    </location>
</feature>
<dbReference type="Pfam" id="PF20652">
    <property type="entry name" value="Sec8_C"/>
    <property type="match status" value="2"/>
</dbReference>
<evidence type="ECO:0000259" key="6">
    <source>
        <dbReference type="Pfam" id="PF04048"/>
    </source>
</evidence>
<feature type="region of interest" description="Disordered" evidence="5">
    <location>
        <begin position="1596"/>
        <end position="1621"/>
    </location>
</feature>
<dbReference type="RefSeq" id="XP_025363941.1">
    <property type="nucleotide sequence ID" value="XM_025505389.1"/>
</dbReference>
<dbReference type="GO" id="GO:0006612">
    <property type="term" value="P:protein targeting to membrane"/>
    <property type="evidence" value="ECO:0007669"/>
    <property type="project" value="UniProtKB-UniRule"/>
</dbReference>
<dbReference type="OrthoDB" id="272977at2759"/>
<dbReference type="EMBL" id="KZ819663">
    <property type="protein sequence ID" value="PWN29329.1"/>
    <property type="molecule type" value="Genomic_DNA"/>
</dbReference>
<feature type="compositionally biased region" description="Acidic residues" evidence="5">
    <location>
        <begin position="604"/>
        <end position="614"/>
    </location>
</feature>
<feature type="region of interest" description="Disordered" evidence="5">
    <location>
        <begin position="1"/>
        <end position="297"/>
    </location>
</feature>
<proteinExistence type="inferred from homology"/>
<name>A0A316UVM5_9BASI</name>
<evidence type="ECO:0000256" key="5">
    <source>
        <dbReference type="SAM" id="MobiDB-lite"/>
    </source>
</evidence>
<feature type="compositionally biased region" description="Polar residues" evidence="5">
    <location>
        <begin position="54"/>
        <end position="75"/>
    </location>
</feature>
<evidence type="ECO:0000256" key="3">
    <source>
        <dbReference type="ARBA" id="ARBA00022927"/>
    </source>
</evidence>
<dbReference type="InterPro" id="IPR039682">
    <property type="entry name" value="Sec8/EXOC4"/>
</dbReference>
<keyword evidence="2 4" id="KW-0268">Exocytosis</keyword>
<dbReference type="PANTHER" id="PTHR14146:SF0">
    <property type="entry name" value="EXOCYST COMPLEX COMPONENT 4"/>
    <property type="match status" value="1"/>
</dbReference>
<sequence>MSKRSNTTAKDIRSRIKHSNVHLGTGVELERVTHSQIQQQRAAAGIGNVPGAPGQQQPTSASASYHNQPSYSASYDAQPATAPFAQEQHHLGAGPSFVSLTPSDSISNHEGRTAHQMSAIPPVPSGHHQHQPSTSSLRNHQAKQPSQSLFPRPPSPTADSTASFARQMNDGSNESSSHDAQTPNRPKRSMRRPVGMTGGGGMPSIVVPPTQPGLPVASGSRSGDRHARSARLMASVNDSNGRDTPLSMQSEEADDAEDAYGGLSPTDSPSKRNRGPFLDTPSTAQPTPTLGSLTQSQSPAALGSVLSALSEAGRKNQGRRIMRGMTAEEESRRRRVEKRMDEARGVEYRDVRHYEQRGDQGQGGIGRIGAVHRKVKAEWGFVTEDDFNPVALALSLLDESSLGSNRDQFEATKQLIEESLQGTVEDHYESFATAITLHNSVLSSLTDVQASVSSSRRRLRDSREALGSKRADLVQLWHRQQSVKEALRLLQTVEQLKNVPDRLETLLSEKHFLAAVSLLVKALKAIESAEMQEIGATADLRAYLRSQEGHLLEILVEEIHNHLYLKSSYCDRRWQGYVTGAERMPDVKWGKEYSATASNGAKDADEEDDDDDDGGATAAKLGGLSRTKSRLGGGRSTTNLPDSPSLKTTADDAMPAKLSKYLSSLSGKRIIEHSAVLGNDLGDLEGERSAEDGGEHTDGGEGGDDDDDLAQSKFGRGDPEADSFLYVEMLLEALARLGKLGVAMDVIHQRLPVEVHSLVETTIQEVDSRTEPLRRSTLANALRPESVLLASSSALAKTFGAERASFGRQSNGALGSGGASSSRNSRPISMLLRVSASETSQVESDGEVMRDLFWTLYSKLDAVLQGHRVVHEVASLISQRAGYKEKDATTSTGTGAASSSAATSRGRLVGGERLLDVWRPIQTEVRALLHEYLMDDTQSPSSRRNNIASVNEVLKSGSWNRDRGKKLFKLSSYGSSSGAAGGAQVVGSSSSTMTTMATSYRGGASAGATKRDLLAPVKRHEERLNAALRASVPGLVSSSGEAQSGILGLSAFSSLGGAPSLSLTSGGRDDARDSSSTTLGHHRILVKPDAFNISVLFQPTLAFVDRVRLVMPRDAAGDPSSAATGARPALGRTNTSFIPLSASGPSKDEGGFSSFLDEFVQDVFLPQLEEKVRSLFTSAVGGHDAFQEDPATRGLGARAIVKSAANVVVLVDSLYSMLRTTPFHRESYSRLIIQTIVRYYGRCHERFRELVGCEPVDGPGGGTMPAVAAGGELMLSATWAQHPRLAQILAELREGANGNSATDSTDQEEDGVSVLDLHQRLALLQDEENRLEVQLAARRTTGQGESTVQLRDLITSRKKLVALSSLQYSLKWLLTHINRFKATDESLPVSARPKARLSLTQNTLTATTDGSPGSSPLSGGATTAQAEATELKLPLSREMASRFLTLPTTYAVLSDTVLFTLRLELRARVIHHLDLAITEGNYCVADDPVAAAGGSSSSTPSVSIAASAEPDPHVVDLNADLSNLDDTLSDFLTAEDHRFLFAGMASLMDDMLISAVKRVKAINRPGVTKMIRNVLALQQNLKNIVVNDSGAFAGSASGGRGGAPGTPMISTTSPSQTGASPSTSLYFESRRFWELLSSPSPDEMLRTVSAEMERRKRQAKTSGSPVQPLRYGFEELKCALQLMLGLENVTGPTSGNLNGGGGGGGDLPPSTPTGMEPPAASYLSYGSSAPPTPTSARRGGAGLARAGTLHDASSSTSSTSSAGGKQGASASMVASRQKLNEYLIDLHQVLDEQ</sequence>
<dbReference type="GeneID" id="37027212"/>
<feature type="compositionally biased region" description="Basic and acidic residues" evidence="5">
    <location>
        <begin position="685"/>
        <end position="699"/>
    </location>
</feature>
<comment type="similarity">
    <text evidence="4">Belongs to the SEC8 family.</text>
</comment>
<feature type="region of interest" description="Disordered" evidence="5">
    <location>
        <begin position="311"/>
        <end position="338"/>
    </location>
</feature>
<keyword evidence="9" id="KW-1185">Reference proteome</keyword>
<feature type="compositionally biased region" description="Low complexity" evidence="5">
    <location>
        <begin position="36"/>
        <end position="47"/>
    </location>
</feature>
<dbReference type="InterPro" id="IPR048630">
    <property type="entry name" value="Sec8_M"/>
</dbReference>